<accession>A0A5M6CJC7</accession>
<protein>
    <recommendedName>
        <fullName evidence="3">Pectate lyase superfamily protein domain-containing protein</fullName>
    </recommendedName>
</protein>
<reference evidence="1 2" key="1">
    <citation type="submission" date="2019-09" db="EMBL/GenBank/DDBJ databases">
        <title>Genome sequence and assembly of Taibaiella sp.</title>
        <authorList>
            <person name="Chhetri G."/>
        </authorList>
    </citation>
    <scope>NUCLEOTIDE SEQUENCE [LARGE SCALE GENOMIC DNA]</scope>
    <source>
        <strain evidence="1 2">KVB11</strain>
    </source>
</reference>
<proteinExistence type="predicted"/>
<keyword evidence="2" id="KW-1185">Reference proteome</keyword>
<gene>
    <name evidence="1" type="ORF">F0919_07980</name>
</gene>
<sequence length="1145" mass="124682">MILQTIADLQALSTIPSDNHAHVLGYNTPADGGGGDFYWDAASQEPLNYGTVFDGAATTLVSGVPTGKWVRYYSESINLKWFGAVGDGATNDSSALQKMIDFCERTGVKDVVIPFGYFYLEESVHVKIGGIKFTGQGSLLREESAWEVMKNGGNSALYPGAGFPFYSTYNYSDTIAYKGSMFIVENNISGIIYDASVCDSVYWRGIGFRAKSGRQAGNTYAIDFRSQFKGPTWPFNVHECYFSGFNRVFNFSSGAGNLYDIASINITHCAFKQNDEVLYQGFYINPGNGVETNDRYICWGLNFQNNKCHDNSRIIYGSFAKDLVTISDNNLEGNIHYSDSATHYAPYVIDLEISFCSVKFHGNHFEGQASDCVSISSLQKKADDTYKGTETSTYHYVDIYGNNFDGVVWYTGFKPYTLTGCVVKINERTPIYVHACEILENGNSPVYMTPYALTNGTIIKFSDKKWLSSNFVKGINSYGITNNSNEQSFLENGEQFIRTTRDTFGLGSPHSFIGDVKYCISVYKSRSNLPRTITHSALCSFKKDGVILNPGFNGAYGIGGPPRGESLIVCIFPSDGLFTNTSSNSFAVGLSSQVGSSELVEFSSSTFMYTTKESNPLIVPLFEPSEIINEIGTFEKGQTWFNGTETRIATGSGTVGAFSIPVTVEEISDNKIRLNYAYFIAKGQFIEINHSEYRIIELIEVPDTINVPAQPSTFWITLDAIPSGVNVGDEITFHAPTFSNLDSAPDISFLRMPPNGDYTASRSVFFTPSTTNFDNLLTSGVFFDANNTSGTSPFGDRYGIFYNAYAAVDTGYGFQFGADTHYASIDGDKFVYRNRVGTTWQPWNQVASREWSNQAFIQNQNTSAQSANAWISGNFITDSKIGIGTSSPAGVLDISGSGGNTVSIIRNTTATGYSDLRIMNDLNSTVHMLAVGYTGSSYPGSYWSGGISGEVGAVGTIGNYPFEIGTNNTSRISVLTNGNVGIATTSPAQKLDVDGTIRQSEVTSAMLKANSSGDIVAAVSGTDYANPADIETGTYNPTITGSDTYTASKFLYTKVKNHVHVSGHVDVTLSGPTANHSFVMDLPISANITVEDDLTGTVSGTFSSYYLLNILSNFIEGNVASDKATVHFVSGETAKVYVQFDYIIQ</sequence>
<organism evidence="1 2">
    <name type="scientific">Taibaiella lutea</name>
    <dbReference type="NCBI Taxonomy" id="2608001"/>
    <lineage>
        <taxon>Bacteria</taxon>
        <taxon>Pseudomonadati</taxon>
        <taxon>Bacteroidota</taxon>
        <taxon>Chitinophagia</taxon>
        <taxon>Chitinophagales</taxon>
        <taxon>Chitinophagaceae</taxon>
        <taxon>Taibaiella</taxon>
    </lineage>
</organism>
<name>A0A5M6CJC7_9BACT</name>
<dbReference type="InterPro" id="IPR011050">
    <property type="entry name" value="Pectin_lyase_fold/virulence"/>
</dbReference>
<dbReference type="AlphaFoldDB" id="A0A5M6CJC7"/>
<comment type="caution">
    <text evidence="1">The sequence shown here is derived from an EMBL/GenBank/DDBJ whole genome shotgun (WGS) entry which is preliminary data.</text>
</comment>
<dbReference type="Proteomes" id="UP000323632">
    <property type="component" value="Unassembled WGS sequence"/>
</dbReference>
<dbReference type="Gene3D" id="2.160.20.10">
    <property type="entry name" value="Single-stranded right-handed beta-helix, Pectin lyase-like"/>
    <property type="match status" value="1"/>
</dbReference>
<evidence type="ECO:0008006" key="3">
    <source>
        <dbReference type="Google" id="ProtNLM"/>
    </source>
</evidence>
<evidence type="ECO:0000313" key="1">
    <source>
        <dbReference type="EMBL" id="KAA5534550.1"/>
    </source>
</evidence>
<dbReference type="SUPFAM" id="SSF51126">
    <property type="entry name" value="Pectin lyase-like"/>
    <property type="match status" value="1"/>
</dbReference>
<evidence type="ECO:0000313" key="2">
    <source>
        <dbReference type="Proteomes" id="UP000323632"/>
    </source>
</evidence>
<dbReference type="EMBL" id="VWSH01000002">
    <property type="protein sequence ID" value="KAA5534550.1"/>
    <property type="molecule type" value="Genomic_DNA"/>
</dbReference>
<dbReference type="RefSeq" id="WP_150032230.1">
    <property type="nucleotide sequence ID" value="NZ_VWSH01000002.1"/>
</dbReference>
<dbReference type="InterPro" id="IPR012334">
    <property type="entry name" value="Pectin_lyas_fold"/>
</dbReference>